<dbReference type="STRING" id="1841481.ENSSLDP00000007343"/>
<dbReference type="GO" id="GO:0016020">
    <property type="term" value="C:membrane"/>
    <property type="evidence" value="ECO:0007669"/>
    <property type="project" value="InterPro"/>
</dbReference>
<protein>
    <recommendedName>
        <fullName evidence="6">V-SNARE coiled-coil homology domain-containing protein</fullName>
    </recommendedName>
</protein>
<dbReference type="InterPro" id="IPR042855">
    <property type="entry name" value="V_SNARE_CC"/>
</dbReference>
<organism evidence="7 8">
    <name type="scientific">Seriola lalandi dorsalis</name>
    <dbReference type="NCBI Taxonomy" id="1841481"/>
    <lineage>
        <taxon>Eukaryota</taxon>
        <taxon>Metazoa</taxon>
        <taxon>Chordata</taxon>
        <taxon>Craniata</taxon>
        <taxon>Vertebrata</taxon>
        <taxon>Euteleostomi</taxon>
        <taxon>Actinopterygii</taxon>
        <taxon>Neopterygii</taxon>
        <taxon>Teleostei</taxon>
        <taxon>Neoteleostei</taxon>
        <taxon>Acanthomorphata</taxon>
        <taxon>Carangaria</taxon>
        <taxon>Carangiformes</taxon>
        <taxon>Carangidae</taxon>
        <taxon>Seriola</taxon>
    </lineage>
</organism>
<reference evidence="7" key="1">
    <citation type="submission" date="2025-08" db="UniProtKB">
        <authorList>
            <consortium name="Ensembl"/>
        </authorList>
    </citation>
    <scope>IDENTIFICATION</scope>
</reference>
<dbReference type="InterPro" id="IPR016444">
    <property type="entry name" value="Synaptobrevin/VAMP"/>
</dbReference>
<dbReference type="PANTHER" id="PTHR45701">
    <property type="entry name" value="SYNAPTOBREVIN FAMILY MEMBER"/>
    <property type="match status" value="1"/>
</dbReference>
<keyword evidence="5" id="KW-0812">Transmembrane</keyword>
<name>A0A3B4X3J1_SERLL</name>
<dbReference type="GO" id="GO:0012505">
    <property type="term" value="C:endomembrane system"/>
    <property type="evidence" value="ECO:0007669"/>
    <property type="project" value="UniProtKB-SubCell"/>
</dbReference>
<evidence type="ECO:0000313" key="8">
    <source>
        <dbReference type="Proteomes" id="UP000261360"/>
    </source>
</evidence>
<dbReference type="GeneTree" id="ENSGT00940000165128"/>
<evidence type="ECO:0000256" key="2">
    <source>
        <dbReference type="ARBA" id="ARBA00046280"/>
    </source>
</evidence>
<dbReference type="Pfam" id="PF00957">
    <property type="entry name" value="Synaptobrevin"/>
    <property type="match status" value="1"/>
</dbReference>
<reference evidence="7" key="2">
    <citation type="submission" date="2025-09" db="UniProtKB">
        <authorList>
            <consortium name="Ensembl"/>
        </authorList>
    </citation>
    <scope>IDENTIFICATION</scope>
</reference>
<dbReference type="Proteomes" id="UP000261360">
    <property type="component" value="Unplaced"/>
</dbReference>
<evidence type="ECO:0000256" key="3">
    <source>
        <dbReference type="PROSITE-ProRule" id="PRU00290"/>
    </source>
</evidence>
<dbReference type="InterPro" id="IPR001388">
    <property type="entry name" value="Synaptobrevin-like"/>
</dbReference>
<dbReference type="SUPFAM" id="SSF58038">
    <property type="entry name" value="SNARE fusion complex"/>
    <property type="match status" value="1"/>
</dbReference>
<comment type="similarity">
    <text evidence="1">Belongs to the synaptobrevin family.</text>
</comment>
<feature type="transmembrane region" description="Helical" evidence="5">
    <location>
        <begin position="85"/>
        <end position="110"/>
    </location>
</feature>
<evidence type="ECO:0000256" key="4">
    <source>
        <dbReference type="SAM" id="MobiDB-lite"/>
    </source>
</evidence>
<keyword evidence="8" id="KW-1185">Reference proteome</keyword>
<keyword evidence="5" id="KW-1133">Transmembrane helix</keyword>
<keyword evidence="3" id="KW-0175">Coiled coil</keyword>
<dbReference type="PROSITE" id="PS50892">
    <property type="entry name" value="V_SNARE"/>
    <property type="match status" value="1"/>
</dbReference>
<sequence length="144" mass="15499">LAKPSRGMPQPPEYGARPGPSVEQVQMQVQGVRGIMQENVDVMLANIDKTEVLEDKSSALASQAKSFQKTSRAVKKKMWCANMKMNLLIGCVCIIIVLAIVIPVVTSAGWSARILPLLETRVCAMVAVWTHLPCCSVFCGVAGG</sequence>
<evidence type="ECO:0000313" key="7">
    <source>
        <dbReference type="Ensembl" id="ENSSLDP00000007343.1"/>
    </source>
</evidence>
<dbReference type="CDD" id="cd15843">
    <property type="entry name" value="R-SNARE"/>
    <property type="match status" value="1"/>
</dbReference>
<dbReference type="Ensembl" id="ENSSLDT00000007573.1">
    <property type="protein sequence ID" value="ENSSLDP00000007343.1"/>
    <property type="gene ID" value="ENSSLDG00000005801.1"/>
</dbReference>
<evidence type="ECO:0000256" key="5">
    <source>
        <dbReference type="SAM" id="Phobius"/>
    </source>
</evidence>
<proteinExistence type="inferred from homology"/>
<evidence type="ECO:0000259" key="6">
    <source>
        <dbReference type="PROSITE" id="PS50892"/>
    </source>
</evidence>
<accession>A0A3B4X3J1</accession>
<dbReference type="Gene3D" id="1.20.5.110">
    <property type="match status" value="1"/>
</dbReference>
<feature type="domain" description="V-SNARE coiled-coil homology" evidence="6">
    <location>
        <begin position="21"/>
        <end position="81"/>
    </location>
</feature>
<keyword evidence="5" id="KW-0472">Membrane</keyword>
<dbReference type="PRINTS" id="PR00219">
    <property type="entry name" value="SYNAPTOBREVN"/>
</dbReference>
<dbReference type="AlphaFoldDB" id="A0A3B4X3J1"/>
<dbReference type="GO" id="GO:0016192">
    <property type="term" value="P:vesicle-mediated transport"/>
    <property type="evidence" value="ECO:0007669"/>
    <property type="project" value="InterPro"/>
</dbReference>
<evidence type="ECO:0000256" key="1">
    <source>
        <dbReference type="ARBA" id="ARBA00008025"/>
    </source>
</evidence>
<comment type="subcellular location">
    <subcellularLocation>
        <location evidence="2">Endomembrane system</location>
        <topology evidence="2">Single-pass type IV membrane protein</topology>
    </subcellularLocation>
</comment>
<feature type="region of interest" description="Disordered" evidence="4">
    <location>
        <begin position="1"/>
        <end position="20"/>
    </location>
</feature>